<feature type="transmembrane region" description="Helical" evidence="8">
    <location>
        <begin position="330"/>
        <end position="348"/>
    </location>
</feature>
<feature type="transmembrane region" description="Helical" evidence="8">
    <location>
        <begin position="65"/>
        <end position="94"/>
    </location>
</feature>
<keyword evidence="7 8" id="KW-0472">Membrane</keyword>
<dbReference type="GO" id="GO:0005886">
    <property type="term" value="C:plasma membrane"/>
    <property type="evidence" value="ECO:0007669"/>
    <property type="project" value="UniProtKB-SubCell"/>
</dbReference>
<evidence type="ECO:0000256" key="4">
    <source>
        <dbReference type="ARBA" id="ARBA00022679"/>
    </source>
</evidence>
<evidence type="ECO:0000313" key="11">
    <source>
        <dbReference type="Proteomes" id="UP000551616"/>
    </source>
</evidence>
<comment type="caution">
    <text evidence="10">The sequence shown here is derived from an EMBL/GenBank/DDBJ whole genome shotgun (WGS) entry which is preliminary data.</text>
</comment>
<feature type="transmembrane region" description="Helical" evidence="8">
    <location>
        <begin position="138"/>
        <end position="156"/>
    </location>
</feature>
<keyword evidence="4 10" id="KW-0808">Transferase</keyword>
<dbReference type="InterPro" id="IPR050297">
    <property type="entry name" value="LipidA_mod_glycosyltrf_83"/>
</dbReference>
<proteinExistence type="predicted"/>
<keyword evidence="11" id="KW-1185">Reference proteome</keyword>
<dbReference type="InterPro" id="IPR003342">
    <property type="entry name" value="ArnT-like_N"/>
</dbReference>
<accession>A0A7V8V2Z1</accession>
<dbReference type="Proteomes" id="UP000551616">
    <property type="component" value="Unassembled WGS sequence"/>
</dbReference>
<dbReference type="GO" id="GO:0000030">
    <property type="term" value="F:mannosyltransferase activity"/>
    <property type="evidence" value="ECO:0007669"/>
    <property type="project" value="InterPro"/>
</dbReference>
<feature type="transmembrane region" description="Helical" evidence="8">
    <location>
        <begin position="360"/>
        <end position="377"/>
    </location>
</feature>
<dbReference type="GO" id="GO:0006493">
    <property type="term" value="P:protein O-linked glycosylation"/>
    <property type="evidence" value="ECO:0007669"/>
    <property type="project" value="InterPro"/>
</dbReference>
<dbReference type="GO" id="GO:0010041">
    <property type="term" value="P:response to iron(III) ion"/>
    <property type="evidence" value="ECO:0007669"/>
    <property type="project" value="TreeGrafter"/>
</dbReference>
<feature type="transmembrane region" description="Helical" evidence="8">
    <location>
        <begin position="106"/>
        <end position="126"/>
    </location>
</feature>
<evidence type="ECO:0000259" key="9">
    <source>
        <dbReference type="Pfam" id="PF02366"/>
    </source>
</evidence>
<dbReference type="EC" id="2.4.2.43" evidence="10"/>
<evidence type="ECO:0000256" key="1">
    <source>
        <dbReference type="ARBA" id="ARBA00004651"/>
    </source>
</evidence>
<evidence type="ECO:0000313" key="10">
    <source>
        <dbReference type="EMBL" id="MBA2113911.1"/>
    </source>
</evidence>
<reference evidence="10 11" key="1">
    <citation type="submission" date="2020-05" db="EMBL/GenBank/DDBJ databases">
        <title>Bremerella alba sp. nov., a novel planctomycete isolated from the surface of the macroalga Fucus spiralis.</title>
        <authorList>
            <person name="Godinho O."/>
            <person name="Botelho R."/>
            <person name="Albuquerque L."/>
            <person name="Wiegand S."/>
            <person name="Da Costa M.S."/>
            <person name="Lobo-Da-Cunha A."/>
            <person name="Jogler C."/>
            <person name="Lage O.M."/>
        </authorList>
    </citation>
    <scope>NUCLEOTIDE SEQUENCE [LARGE SCALE GENOMIC DNA]</scope>
    <source>
        <strain evidence="10 11">FF15</strain>
    </source>
</reference>
<feature type="transmembrane region" description="Helical" evidence="8">
    <location>
        <begin position="245"/>
        <end position="264"/>
    </location>
</feature>
<name>A0A7V8V2Z1_9BACT</name>
<sequence>MFSANKNLGVLVALCLIVFFTNLGGPKLWDRDEPRNAGCAIEMIEAADWVVPRFNDELRTHKPVLLYWLMIAAYSVFGISEFSARFFSAFLGMMTVLLTYDMGRRLFYATAGLWAGVCLATTLMFTVASRAATPDAPLIFFVTLGLWTYVFFSFPVGEESENSEPAYYPTQWWQVALLYGALGLAVLSKGPVGLILPTAIIGMFLLIMRLPPSHPATSWWQWGVSLLRPFFPIHFLKTVWFMRPILAIVACLGVALPWYIWVAARDFRWIEGFFFDHNLSRAVTSFEGHSGPPIYYLIAICIGFFPWSVFFTPMLWDLSQQLRTNAKQNAALIFCCCWVAVWMGAFSIAQTKLPSYITPLYPGLALITGVFVSRVIEKRTELSARWLDLSFGLTTVVGVVLVAALAVLAGQFLPGEELVALVGLLLVVGGSLAWWRKSQENYQQAFRVFAVTSMLFVVGLFSVVAQRVSDQQEISQLLADIQETEPDARLCSFGVSEASWVFYARQPVKFIPNDPADLQAEFAAAPNTVVLTTPEKLEELPPELRTQLTEVAQAPYFLKQYPLIALRPTPELLEVAAKQRSSDKR</sequence>
<organism evidence="10 11">
    <name type="scientific">Bremerella alba</name>
    <dbReference type="NCBI Taxonomy" id="980252"/>
    <lineage>
        <taxon>Bacteria</taxon>
        <taxon>Pseudomonadati</taxon>
        <taxon>Planctomycetota</taxon>
        <taxon>Planctomycetia</taxon>
        <taxon>Pirellulales</taxon>
        <taxon>Pirellulaceae</taxon>
        <taxon>Bremerella</taxon>
    </lineage>
</organism>
<dbReference type="Pfam" id="PF02366">
    <property type="entry name" value="PMT"/>
    <property type="match status" value="1"/>
</dbReference>
<keyword evidence="2" id="KW-1003">Cell membrane</keyword>
<dbReference type="RefSeq" id="WP_207395388.1">
    <property type="nucleotide sequence ID" value="NZ_JABRWO010000002.1"/>
</dbReference>
<feature type="transmembrane region" description="Helical" evidence="8">
    <location>
        <begin position="418"/>
        <end position="435"/>
    </location>
</feature>
<evidence type="ECO:0000256" key="5">
    <source>
        <dbReference type="ARBA" id="ARBA00022692"/>
    </source>
</evidence>
<dbReference type="PANTHER" id="PTHR33908">
    <property type="entry name" value="MANNOSYLTRANSFERASE YKCB-RELATED"/>
    <property type="match status" value="1"/>
</dbReference>
<feature type="transmembrane region" description="Helical" evidence="8">
    <location>
        <begin position="219"/>
        <end position="236"/>
    </location>
</feature>
<keyword evidence="5 8" id="KW-0812">Transmembrane</keyword>
<feature type="transmembrane region" description="Helical" evidence="8">
    <location>
        <begin position="177"/>
        <end position="207"/>
    </location>
</feature>
<dbReference type="EMBL" id="JABRWO010000002">
    <property type="protein sequence ID" value="MBA2113911.1"/>
    <property type="molecule type" value="Genomic_DNA"/>
</dbReference>
<evidence type="ECO:0000256" key="6">
    <source>
        <dbReference type="ARBA" id="ARBA00022989"/>
    </source>
</evidence>
<keyword evidence="3 10" id="KW-0328">Glycosyltransferase</keyword>
<feature type="transmembrane region" description="Helical" evidence="8">
    <location>
        <begin position="294"/>
        <end position="318"/>
    </location>
</feature>
<evidence type="ECO:0000256" key="7">
    <source>
        <dbReference type="ARBA" id="ARBA00023136"/>
    </source>
</evidence>
<feature type="transmembrane region" description="Helical" evidence="8">
    <location>
        <begin position="447"/>
        <end position="465"/>
    </location>
</feature>
<dbReference type="PANTHER" id="PTHR33908:SF3">
    <property type="entry name" value="UNDECAPRENYL PHOSPHATE-ALPHA-4-AMINO-4-DEOXY-L-ARABINOSE ARABINOSYL TRANSFERASE"/>
    <property type="match status" value="1"/>
</dbReference>
<evidence type="ECO:0000256" key="2">
    <source>
        <dbReference type="ARBA" id="ARBA00022475"/>
    </source>
</evidence>
<keyword evidence="6 8" id="KW-1133">Transmembrane helix</keyword>
<feature type="domain" description="ArnT-like N-terminal" evidence="9">
    <location>
        <begin position="62"/>
        <end position="264"/>
    </location>
</feature>
<dbReference type="GO" id="GO:0103015">
    <property type="term" value="F:4-amino-4-deoxy-L-arabinose transferase activity"/>
    <property type="evidence" value="ECO:0007669"/>
    <property type="project" value="UniProtKB-EC"/>
</dbReference>
<dbReference type="AlphaFoldDB" id="A0A7V8V2Z1"/>
<gene>
    <name evidence="10" type="primary">arnT_2</name>
    <name evidence="10" type="ORF">HOV93_10640</name>
</gene>
<protein>
    <submittedName>
        <fullName evidence="10">Undecaprenyl phosphate-alpha-4-amino-4-deoxy-L-arabinose arabinosyl transferase</fullName>
        <ecNumber evidence="10">2.4.2.43</ecNumber>
    </submittedName>
</protein>
<feature type="transmembrane region" description="Helical" evidence="8">
    <location>
        <begin position="389"/>
        <end position="412"/>
    </location>
</feature>
<evidence type="ECO:0000256" key="3">
    <source>
        <dbReference type="ARBA" id="ARBA00022676"/>
    </source>
</evidence>
<dbReference type="GO" id="GO:0009103">
    <property type="term" value="P:lipopolysaccharide biosynthetic process"/>
    <property type="evidence" value="ECO:0007669"/>
    <property type="project" value="UniProtKB-ARBA"/>
</dbReference>
<comment type="subcellular location">
    <subcellularLocation>
        <location evidence="1">Cell membrane</location>
        <topology evidence="1">Multi-pass membrane protein</topology>
    </subcellularLocation>
</comment>
<evidence type="ECO:0000256" key="8">
    <source>
        <dbReference type="SAM" id="Phobius"/>
    </source>
</evidence>